<organism evidence="2 3">
    <name type="scientific">Paenibacillus polygoni</name>
    <dbReference type="NCBI Taxonomy" id="3050112"/>
    <lineage>
        <taxon>Bacteria</taxon>
        <taxon>Bacillati</taxon>
        <taxon>Bacillota</taxon>
        <taxon>Bacilli</taxon>
        <taxon>Bacillales</taxon>
        <taxon>Paenibacillaceae</taxon>
        <taxon>Paenibacillus</taxon>
    </lineage>
</organism>
<proteinExistence type="predicted"/>
<feature type="transmembrane region" description="Helical" evidence="1">
    <location>
        <begin position="64"/>
        <end position="81"/>
    </location>
</feature>
<protein>
    <submittedName>
        <fullName evidence="2">Uncharacterized protein</fullName>
    </submittedName>
</protein>
<evidence type="ECO:0000256" key="1">
    <source>
        <dbReference type="SAM" id="Phobius"/>
    </source>
</evidence>
<dbReference type="EMBL" id="CP127162">
    <property type="protein sequence ID" value="WIV21097.1"/>
    <property type="molecule type" value="Genomic_DNA"/>
</dbReference>
<evidence type="ECO:0000313" key="3">
    <source>
        <dbReference type="Proteomes" id="UP001236415"/>
    </source>
</evidence>
<gene>
    <name evidence="2" type="ORF">QPK24_10695</name>
</gene>
<feature type="transmembrane region" description="Helical" evidence="1">
    <location>
        <begin position="6"/>
        <end position="27"/>
    </location>
</feature>
<feature type="transmembrane region" description="Helical" evidence="1">
    <location>
        <begin position="86"/>
        <end position="104"/>
    </location>
</feature>
<dbReference type="RefSeq" id="WP_285748545.1">
    <property type="nucleotide sequence ID" value="NZ_CP127162.1"/>
</dbReference>
<evidence type="ECO:0000313" key="2">
    <source>
        <dbReference type="EMBL" id="WIV21097.1"/>
    </source>
</evidence>
<keyword evidence="1" id="KW-1133">Transmembrane helix</keyword>
<keyword evidence="1" id="KW-0472">Membrane</keyword>
<sequence length="105" mass="11301">MALGVLFIMFVIISILSLVSIALMFMVKDRKVNNIAFSITVILGLVIGFMNVTALPSNETTEKITVGAVGTMALVAVICKLMKKNVLARILAAASVILGIFLLFW</sequence>
<accession>A0ABY8X6D2</accession>
<keyword evidence="3" id="KW-1185">Reference proteome</keyword>
<dbReference type="Proteomes" id="UP001236415">
    <property type="component" value="Chromosome"/>
</dbReference>
<name>A0ABY8X6D2_9BACL</name>
<reference evidence="2 3" key="1">
    <citation type="submission" date="2023-06" db="EMBL/GenBank/DDBJ databases">
        <title>Paenibacillus polygonum sp. nov., an endophytic bacterium, isolated from Polygonum lapathifolium L. in Nanji Wetland National Nature Reserve, South of Poyang Lake, Jiangxi Province, China.</title>
        <authorList>
            <person name="Yu Z."/>
        </authorList>
    </citation>
    <scope>NUCLEOTIDE SEQUENCE [LARGE SCALE GENOMIC DNA]</scope>
    <source>
        <strain evidence="2 3">C31</strain>
    </source>
</reference>
<feature type="transmembrane region" description="Helical" evidence="1">
    <location>
        <begin position="34"/>
        <end position="52"/>
    </location>
</feature>
<keyword evidence="1" id="KW-0812">Transmembrane</keyword>